<name>A0A381PTE3_9ZZZZ</name>
<organism evidence="2">
    <name type="scientific">marine metagenome</name>
    <dbReference type="NCBI Taxonomy" id="408172"/>
    <lineage>
        <taxon>unclassified sequences</taxon>
        <taxon>metagenomes</taxon>
        <taxon>ecological metagenomes</taxon>
    </lineage>
</organism>
<evidence type="ECO:0000313" key="2">
    <source>
        <dbReference type="EMBL" id="SUZ70326.1"/>
    </source>
</evidence>
<dbReference type="GO" id="GO:0003824">
    <property type="term" value="F:catalytic activity"/>
    <property type="evidence" value="ECO:0007669"/>
    <property type="project" value="InterPro"/>
</dbReference>
<dbReference type="Pfam" id="PF00378">
    <property type="entry name" value="ECH_1"/>
    <property type="match status" value="1"/>
</dbReference>
<comment type="similarity">
    <text evidence="1">Belongs to the enoyl-CoA hydratase/isomerase family.</text>
</comment>
<dbReference type="EMBL" id="UINC01001087">
    <property type="protein sequence ID" value="SUZ70326.1"/>
    <property type="molecule type" value="Genomic_DNA"/>
</dbReference>
<dbReference type="PANTHER" id="PTHR11941">
    <property type="entry name" value="ENOYL-COA HYDRATASE-RELATED"/>
    <property type="match status" value="1"/>
</dbReference>
<reference evidence="2" key="1">
    <citation type="submission" date="2018-05" db="EMBL/GenBank/DDBJ databases">
        <authorList>
            <person name="Lanie J.A."/>
            <person name="Ng W.-L."/>
            <person name="Kazmierczak K.M."/>
            <person name="Andrzejewski T.M."/>
            <person name="Davidsen T.M."/>
            <person name="Wayne K.J."/>
            <person name="Tettelin H."/>
            <person name="Glass J.I."/>
            <person name="Rusch D."/>
            <person name="Podicherti R."/>
            <person name="Tsui H.-C.T."/>
            <person name="Winkler M.E."/>
        </authorList>
    </citation>
    <scope>NUCLEOTIDE SEQUENCE</scope>
</reference>
<dbReference type="PANTHER" id="PTHR11941:SF54">
    <property type="entry name" value="ENOYL-COA HYDRATASE, MITOCHONDRIAL"/>
    <property type="match status" value="1"/>
</dbReference>
<dbReference type="InterPro" id="IPR029045">
    <property type="entry name" value="ClpP/crotonase-like_dom_sf"/>
</dbReference>
<dbReference type="AlphaFoldDB" id="A0A381PTE3"/>
<dbReference type="InterPro" id="IPR018376">
    <property type="entry name" value="Enoyl-CoA_hyd/isom_CS"/>
</dbReference>
<sequence>MEIKKEGHICWVYLNRPKSLNALNTEILKELTEFNASLKEDLESRVVIYTGTGENFSSGADLKEKREPITRLEAWRNNFGKPAIWSFLEVDQITIAAINGYCLGGAACIASACDFRIASDNAMLGYPEINLGINLNWLGLPLAVRLIGPAKAKKIVIGGENENAGTLLKWGFYDEVHPKEQLMKAAEKMANLYASKPPMAAQMIKRSVNELTYSGDDAIMHMDYDQTLLTHETKDRKEAIKSFFEKRNPEYKGD</sequence>
<dbReference type="CDD" id="cd06558">
    <property type="entry name" value="crotonase-like"/>
    <property type="match status" value="1"/>
</dbReference>
<dbReference type="SUPFAM" id="SSF52096">
    <property type="entry name" value="ClpP/crotonase"/>
    <property type="match status" value="1"/>
</dbReference>
<dbReference type="Gene3D" id="3.90.226.10">
    <property type="entry name" value="2-enoyl-CoA Hydratase, Chain A, domain 1"/>
    <property type="match status" value="1"/>
</dbReference>
<evidence type="ECO:0008006" key="3">
    <source>
        <dbReference type="Google" id="ProtNLM"/>
    </source>
</evidence>
<dbReference type="GO" id="GO:0006635">
    <property type="term" value="P:fatty acid beta-oxidation"/>
    <property type="evidence" value="ECO:0007669"/>
    <property type="project" value="TreeGrafter"/>
</dbReference>
<gene>
    <name evidence="2" type="ORF">METZ01_LOCUS23180</name>
</gene>
<proteinExistence type="inferred from homology"/>
<dbReference type="PROSITE" id="PS00166">
    <property type="entry name" value="ENOYL_COA_HYDRATASE"/>
    <property type="match status" value="1"/>
</dbReference>
<evidence type="ECO:0000256" key="1">
    <source>
        <dbReference type="ARBA" id="ARBA00005254"/>
    </source>
</evidence>
<dbReference type="InterPro" id="IPR001753">
    <property type="entry name" value="Enoyl-CoA_hydra/iso"/>
</dbReference>
<protein>
    <recommendedName>
        <fullName evidence="3">Enoyl-CoA hydratase</fullName>
    </recommendedName>
</protein>
<accession>A0A381PTE3</accession>